<evidence type="ECO:0000313" key="2">
    <source>
        <dbReference type="EMBL" id="GAO39084.1"/>
    </source>
</evidence>
<feature type="signal peptide" evidence="1">
    <location>
        <begin position="1"/>
        <end position="19"/>
    </location>
</feature>
<dbReference type="RefSeq" id="WP_046347912.1">
    <property type="nucleotide sequence ID" value="NZ_BBWU01000025.1"/>
</dbReference>
<gene>
    <name evidence="2" type="ORF">SCH01S_25_00640</name>
</gene>
<evidence type="ECO:0008006" key="4">
    <source>
        <dbReference type="Google" id="ProtNLM"/>
    </source>
</evidence>
<organism evidence="2 3">
    <name type="scientific">Sphingomonas changbaiensis NBRC 104936</name>
    <dbReference type="NCBI Taxonomy" id="1219043"/>
    <lineage>
        <taxon>Bacteria</taxon>
        <taxon>Pseudomonadati</taxon>
        <taxon>Pseudomonadota</taxon>
        <taxon>Alphaproteobacteria</taxon>
        <taxon>Sphingomonadales</taxon>
        <taxon>Sphingomonadaceae</taxon>
        <taxon>Sphingomonas</taxon>
    </lineage>
</organism>
<keyword evidence="3" id="KW-1185">Reference proteome</keyword>
<dbReference type="Proteomes" id="UP000033202">
    <property type="component" value="Unassembled WGS sequence"/>
</dbReference>
<protein>
    <recommendedName>
        <fullName evidence="4">Beta/gamma crystallin 'Greek key' domain-containing protein</fullName>
    </recommendedName>
</protein>
<dbReference type="STRING" id="1219043.SCH01S_25_00640"/>
<keyword evidence="1" id="KW-0732">Signal</keyword>
<sequence>MRKILSLAVALAAVTPALAAAQPAEKQASIPFVNHGGIRNFDAVDRDTLYIEGQNRHWYRAELMGYCPDLGFAQAIGFETRGPDTLDRFGTLIVRGQRCPLKSLVESGPPPKKAKHHS</sequence>
<accession>A0A0E9MNH0</accession>
<dbReference type="OrthoDB" id="7428974at2"/>
<dbReference type="InterPro" id="IPR045500">
    <property type="entry name" value="DUF6491"/>
</dbReference>
<dbReference type="AlphaFoldDB" id="A0A0E9MNH0"/>
<evidence type="ECO:0000256" key="1">
    <source>
        <dbReference type="SAM" id="SignalP"/>
    </source>
</evidence>
<dbReference type="Pfam" id="PF20101">
    <property type="entry name" value="DUF6491"/>
    <property type="match status" value="1"/>
</dbReference>
<dbReference type="EMBL" id="BBWU01000025">
    <property type="protein sequence ID" value="GAO39084.1"/>
    <property type="molecule type" value="Genomic_DNA"/>
</dbReference>
<comment type="caution">
    <text evidence="2">The sequence shown here is derived from an EMBL/GenBank/DDBJ whole genome shotgun (WGS) entry which is preliminary data.</text>
</comment>
<feature type="chain" id="PRO_5002429551" description="Beta/gamma crystallin 'Greek key' domain-containing protein" evidence="1">
    <location>
        <begin position="20"/>
        <end position="118"/>
    </location>
</feature>
<name>A0A0E9MNH0_9SPHN</name>
<reference evidence="2 3" key="1">
    <citation type="submission" date="2015-04" db="EMBL/GenBank/DDBJ databases">
        <title>Whole genome shotgun sequence of Sphingomonas changbaiensis NBRC 104936.</title>
        <authorList>
            <person name="Katano-Makiyama Y."/>
            <person name="Hosoyama A."/>
            <person name="Hashimoto M."/>
            <person name="Noguchi M."/>
            <person name="Tsuchikane K."/>
            <person name="Ohji S."/>
            <person name="Yamazoe A."/>
            <person name="Ichikawa N."/>
            <person name="Kimura A."/>
            <person name="Fujita N."/>
        </authorList>
    </citation>
    <scope>NUCLEOTIDE SEQUENCE [LARGE SCALE GENOMIC DNA]</scope>
    <source>
        <strain evidence="2 3">NBRC 104936</strain>
    </source>
</reference>
<evidence type="ECO:0000313" key="3">
    <source>
        <dbReference type="Proteomes" id="UP000033202"/>
    </source>
</evidence>
<proteinExistence type="predicted"/>